<feature type="transmembrane region" description="Helical" evidence="5">
    <location>
        <begin position="59"/>
        <end position="78"/>
    </location>
</feature>
<proteinExistence type="predicted"/>
<feature type="transmembrane region" description="Helical" evidence="5">
    <location>
        <begin position="90"/>
        <end position="119"/>
    </location>
</feature>
<feature type="transmembrane region" description="Helical" evidence="5">
    <location>
        <begin position="205"/>
        <end position="224"/>
    </location>
</feature>
<dbReference type="Pfam" id="PF04479">
    <property type="entry name" value="RTA1"/>
    <property type="match status" value="1"/>
</dbReference>
<comment type="caution">
    <text evidence="6">The sequence shown here is derived from an EMBL/GenBank/DDBJ whole genome shotgun (WGS) entry which is preliminary data.</text>
</comment>
<feature type="transmembrane region" description="Helical" evidence="5">
    <location>
        <begin position="171"/>
        <end position="193"/>
    </location>
</feature>
<organism evidence="6 7">
    <name type="scientific">Penicillium daleae</name>
    <dbReference type="NCBI Taxonomy" id="63821"/>
    <lineage>
        <taxon>Eukaryota</taxon>
        <taxon>Fungi</taxon>
        <taxon>Dikarya</taxon>
        <taxon>Ascomycota</taxon>
        <taxon>Pezizomycotina</taxon>
        <taxon>Eurotiomycetes</taxon>
        <taxon>Eurotiomycetidae</taxon>
        <taxon>Eurotiales</taxon>
        <taxon>Aspergillaceae</taxon>
        <taxon>Penicillium</taxon>
    </lineage>
</organism>
<protein>
    <recommendedName>
        <fullName evidence="8">RTA1-domain-containing protein</fullName>
    </recommendedName>
</protein>
<keyword evidence="4 5" id="KW-0472">Membrane</keyword>
<comment type="subcellular location">
    <subcellularLocation>
        <location evidence="1">Membrane</location>
        <topology evidence="1">Multi-pass membrane protein</topology>
    </subcellularLocation>
</comment>
<dbReference type="InterPro" id="IPR007568">
    <property type="entry name" value="RTA1"/>
</dbReference>
<dbReference type="RefSeq" id="XP_056766884.1">
    <property type="nucleotide sequence ID" value="XM_056908266.1"/>
</dbReference>
<evidence type="ECO:0008006" key="8">
    <source>
        <dbReference type="Google" id="ProtNLM"/>
    </source>
</evidence>
<gene>
    <name evidence="6" type="ORF">N7458_004884</name>
</gene>
<dbReference type="GO" id="GO:0016020">
    <property type="term" value="C:membrane"/>
    <property type="evidence" value="ECO:0007669"/>
    <property type="project" value="UniProtKB-SubCell"/>
</dbReference>
<dbReference type="PANTHER" id="PTHR31465">
    <property type="entry name" value="PROTEIN RTA1-RELATED"/>
    <property type="match status" value="1"/>
</dbReference>
<keyword evidence="2 5" id="KW-0812">Transmembrane</keyword>
<dbReference type="PANTHER" id="PTHR31465:SF1">
    <property type="entry name" value="PROTEIN RTA1-RELATED"/>
    <property type="match status" value="1"/>
</dbReference>
<reference evidence="6" key="2">
    <citation type="journal article" date="2023" name="IMA Fungus">
        <title>Comparative genomic study of the Penicillium genus elucidates a diverse pangenome and 15 lateral gene transfer events.</title>
        <authorList>
            <person name="Petersen C."/>
            <person name="Sorensen T."/>
            <person name="Nielsen M.R."/>
            <person name="Sondergaard T.E."/>
            <person name="Sorensen J.L."/>
            <person name="Fitzpatrick D.A."/>
            <person name="Frisvad J.C."/>
            <person name="Nielsen K.L."/>
        </authorList>
    </citation>
    <scope>NUCLEOTIDE SEQUENCE</scope>
    <source>
        <strain evidence="6">IBT 16125</strain>
    </source>
</reference>
<dbReference type="Proteomes" id="UP001213681">
    <property type="component" value="Unassembled WGS sequence"/>
</dbReference>
<name>A0AAD6C7U7_9EURO</name>
<accession>A0AAD6C7U7</accession>
<dbReference type="GeneID" id="81598509"/>
<dbReference type="EMBL" id="JAPVEA010000005">
    <property type="protein sequence ID" value="KAJ5453928.1"/>
    <property type="molecule type" value="Genomic_DNA"/>
</dbReference>
<evidence type="ECO:0000256" key="3">
    <source>
        <dbReference type="ARBA" id="ARBA00022989"/>
    </source>
</evidence>
<evidence type="ECO:0000256" key="5">
    <source>
        <dbReference type="SAM" id="Phobius"/>
    </source>
</evidence>
<reference evidence="6" key="1">
    <citation type="submission" date="2022-12" db="EMBL/GenBank/DDBJ databases">
        <authorList>
            <person name="Petersen C."/>
        </authorList>
    </citation>
    <scope>NUCLEOTIDE SEQUENCE</scope>
    <source>
        <strain evidence="6">IBT 16125</strain>
    </source>
</reference>
<evidence type="ECO:0000256" key="4">
    <source>
        <dbReference type="ARBA" id="ARBA00023136"/>
    </source>
</evidence>
<keyword evidence="7" id="KW-1185">Reference proteome</keyword>
<sequence>MARPFGYVDPNFPNPGGPNDTSTIIYGYTQSIAIAAFTAAWFFFHFITHTVQNWKLRSWWWMTFSTGLVFEIIGYIAWSLSAKKDPYSLIFFVLNYFFIVTAPVIFAAGIYTVLSALISRLGNMYSFLRPAVILGFFISSDVISTIVQIAGARLVGVKESRRQDPTTANNVLLAGLAYRVFAMSIFVLLMSTFQLRARLAIKEHGLPVFRLSLSISTLVVYMRTIFRLIETAEGLGGKLSTREVYFAGLEFAPIALVALLFCIWDPGR</sequence>
<evidence type="ECO:0000313" key="6">
    <source>
        <dbReference type="EMBL" id="KAJ5453928.1"/>
    </source>
</evidence>
<feature type="transmembrane region" description="Helical" evidence="5">
    <location>
        <begin position="25"/>
        <end position="47"/>
    </location>
</feature>
<evidence type="ECO:0000313" key="7">
    <source>
        <dbReference type="Proteomes" id="UP001213681"/>
    </source>
</evidence>
<dbReference type="AlphaFoldDB" id="A0AAD6C7U7"/>
<feature type="transmembrane region" description="Helical" evidence="5">
    <location>
        <begin position="244"/>
        <end position="264"/>
    </location>
</feature>
<evidence type="ECO:0000256" key="1">
    <source>
        <dbReference type="ARBA" id="ARBA00004141"/>
    </source>
</evidence>
<evidence type="ECO:0000256" key="2">
    <source>
        <dbReference type="ARBA" id="ARBA00022692"/>
    </source>
</evidence>
<keyword evidence="3 5" id="KW-1133">Transmembrane helix</keyword>
<feature type="transmembrane region" description="Helical" evidence="5">
    <location>
        <begin position="131"/>
        <end position="151"/>
    </location>
</feature>